<evidence type="ECO:0000313" key="13">
    <source>
        <dbReference type="EMBL" id="KAK8399719.1"/>
    </source>
</evidence>
<comment type="pathway">
    <text evidence="11">Protein modification; protein glycosylation.</text>
</comment>
<dbReference type="GO" id="GO:0006493">
    <property type="term" value="P:protein O-linked glycosylation"/>
    <property type="evidence" value="ECO:0007669"/>
    <property type="project" value="TreeGrafter"/>
</dbReference>
<dbReference type="GO" id="GO:0004653">
    <property type="term" value="F:polypeptide N-acetylgalactosaminyltransferase activity"/>
    <property type="evidence" value="ECO:0007669"/>
    <property type="project" value="TreeGrafter"/>
</dbReference>
<dbReference type="AlphaFoldDB" id="A0AAW0UHX1"/>
<dbReference type="EC" id="2.4.1.-" evidence="11"/>
<keyword evidence="8 11" id="KW-0472">Membrane</keyword>
<dbReference type="Pfam" id="PF00535">
    <property type="entry name" value="Glycos_transf_2"/>
    <property type="match status" value="1"/>
</dbReference>
<dbReference type="PROSITE" id="PS50231">
    <property type="entry name" value="RICIN_B_LECTIN"/>
    <property type="match status" value="1"/>
</dbReference>
<accession>A0AAW0UHX1</accession>
<keyword evidence="11" id="KW-0464">Manganese</keyword>
<evidence type="ECO:0000256" key="6">
    <source>
        <dbReference type="ARBA" id="ARBA00022989"/>
    </source>
</evidence>
<keyword evidence="11" id="KW-0808">Transferase</keyword>
<sequence length="624" mass="71343">MRVCGRRGIFRNIYALVLLGLFALCVYKIGRNDEWREAHKKLIGNLKLRSRGSNSNNNNNGNEGAVNREEFANSQMGYVFPDSKLEEGARLQLFDWHNHTQEALDKARTGPGEQGLPHYLPADLEDKREELFQTNGFNALLSDYIPLDRALPDIRHPKCALKRYSERLPTVSVVIPFFEEHWTTLLRTVVSVLHRSPPEVLRQIILVDDGSSMKDFLQSPLETWLKRYVPKAMVVRLPYRKGLIVARQEGAKKAKGDVIVVLDSHCEVMTNWLPPLLDPILNNHRTVVCPLIDVINQATFAYTAQDHGGRGAFDWRLFYKRLSLRPNEQKNLPEPFPNPVMNGGLFAISRDFFWELGGYDEGLAIWGGEQYNLSFKVWMCGGRMLDAPCSRVGHIFRHAPKGRPSVKGDFLSKNYKRVAVVWMGEYAEALYRKNPRLRDVDAGDVSKEIAIRDKLQCKSFKWFLEEVAPDLSKMYPPVEPPDYANGTIKSAAAPSLCLDNGSKENGEIIMYGCHGGGTQYFSLCWRKTIRIDSEQFCWQVPRSIGQPVTTSHCQINNTPVSQMWRYDPVTQQIQSNGAKGWCVEARTEERKVAMTLCDAMKKEQKWIFSNINFRLIEEHYPPFL</sequence>
<keyword evidence="14" id="KW-1185">Reference proteome</keyword>
<name>A0AAW0UHX1_SCYPA</name>
<dbReference type="GO" id="GO:0000139">
    <property type="term" value="C:Golgi membrane"/>
    <property type="evidence" value="ECO:0007669"/>
    <property type="project" value="UniProtKB-SubCell"/>
</dbReference>
<dbReference type="PANTHER" id="PTHR11675">
    <property type="entry name" value="N-ACETYLGALACTOSAMINYLTRANSFERASE"/>
    <property type="match status" value="1"/>
</dbReference>
<dbReference type="InterPro" id="IPR000772">
    <property type="entry name" value="Ricin_B_lectin"/>
</dbReference>
<keyword evidence="9 11" id="KW-1015">Disulfide bond</keyword>
<keyword evidence="5" id="KW-0735">Signal-anchor</keyword>
<organism evidence="13 14">
    <name type="scientific">Scylla paramamosain</name>
    <name type="common">Mud crab</name>
    <dbReference type="NCBI Taxonomy" id="85552"/>
    <lineage>
        <taxon>Eukaryota</taxon>
        <taxon>Metazoa</taxon>
        <taxon>Ecdysozoa</taxon>
        <taxon>Arthropoda</taxon>
        <taxon>Crustacea</taxon>
        <taxon>Multicrustacea</taxon>
        <taxon>Malacostraca</taxon>
        <taxon>Eumalacostraca</taxon>
        <taxon>Eucarida</taxon>
        <taxon>Decapoda</taxon>
        <taxon>Pleocyemata</taxon>
        <taxon>Brachyura</taxon>
        <taxon>Eubrachyura</taxon>
        <taxon>Portunoidea</taxon>
        <taxon>Portunidae</taxon>
        <taxon>Portuninae</taxon>
        <taxon>Scylla</taxon>
    </lineage>
</organism>
<evidence type="ECO:0000256" key="10">
    <source>
        <dbReference type="ARBA" id="ARBA00023180"/>
    </source>
</evidence>
<dbReference type="InterPro" id="IPR001173">
    <property type="entry name" value="Glyco_trans_2-like"/>
</dbReference>
<comment type="caution">
    <text evidence="13">The sequence shown here is derived from an EMBL/GenBank/DDBJ whole genome shotgun (WGS) entry which is preliminary data.</text>
</comment>
<reference evidence="13 14" key="1">
    <citation type="submission" date="2023-03" db="EMBL/GenBank/DDBJ databases">
        <title>High-quality genome of Scylla paramamosain provides insights in environmental adaptation.</title>
        <authorList>
            <person name="Zhang L."/>
        </authorList>
    </citation>
    <scope>NUCLEOTIDE SEQUENCE [LARGE SCALE GENOMIC DNA]</scope>
    <source>
        <strain evidence="13">LZ_2023a</strain>
        <tissue evidence="13">Muscle</tissue>
    </source>
</reference>
<dbReference type="InterPro" id="IPR045885">
    <property type="entry name" value="GalNAc-T"/>
</dbReference>
<keyword evidence="3 11" id="KW-0812">Transmembrane</keyword>
<evidence type="ECO:0000256" key="8">
    <source>
        <dbReference type="ARBA" id="ARBA00023136"/>
    </source>
</evidence>
<comment type="subcellular location">
    <subcellularLocation>
        <location evidence="1 11">Golgi apparatus membrane</location>
        <topology evidence="1 11">Single-pass type II membrane protein</topology>
    </subcellularLocation>
</comment>
<dbReference type="Gene3D" id="2.80.10.50">
    <property type="match status" value="1"/>
</dbReference>
<evidence type="ECO:0000256" key="5">
    <source>
        <dbReference type="ARBA" id="ARBA00022968"/>
    </source>
</evidence>
<dbReference type="Gene3D" id="3.90.550.10">
    <property type="entry name" value="Spore Coat Polysaccharide Biosynthesis Protein SpsA, Chain A"/>
    <property type="match status" value="1"/>
</dbReference>
<evidence type="ECO:0000256" key="1">
    <source>
        <dbReference type="ARBA" id="ARBA00004323"/>
    </source>
</evidence>
<dbReference type="SUPFAM" id="SSF50370">
    <property type="entry name" value="Ricin B-like lectins"/>
    <property type="match status" value="1"/>
</dbReference>
<dbReference type="GO" id="GO:0030246">
    <property type="term" value="F:carbohydrate binding"/>
    <property type="evidence" value="ECO:0007669"/>
    <property type="project" value="UniProtKB-KW"/>
</dbReference>
<comment type="similarity">
    <text evidence="2 11">Belongs to the glycosyltransferase 2 family. GalNAc-T subfamily.</text>
</comment>
<keyword evidence="11" id="KW-0328">Glycosyltransferase</keyword>
<dbReference type="EMBL" id="JARAKH010000011">
    <property type="protein sequence ID" value="KAK8399719.1"/>
    <property type="molecule type" value="Genomic_DNA"/>
</dbReference>
<dbReference type="Proteomes" id="UP001487740">
    <property type="component" value="Unassembled WGS sequence"/>
</dbReference>
<protein>
    <recommendedName>
        <fullName evidence="11">Polypeptide N-acetylgalactosaminyltransferase</fullName>
        <ecNumber evidence="11">2.4.1.-</ecNumber>
    </recommendedName>
    <alternativeName>
        <fullName evidence="11">Protein-UDP acetylgalactosaminyltransferase</fullName>
    </alternativeName>
</protein>
<evidence type="ECO:0000259" key="12">
    <source>
        <dbReference type="SMART" id="SM00458"/>
    </source>
</evidence>
<keyword evidence="4 11" id="KW-0430">Lectin</keyword>
<evidence type="ECO:0000256" key="4">
    <source>
        <dbReference type="ARBA" id="ARBA00022734"/>
    </source>
</evidence>
<dbReference type="SMART" id="SM00458">
    <property type="entry name" value="RICIN"/>
    <property type="match status" value="1"/>
</dbReference>
<evidence type="ECO:0000256" key="3">
    <source>
        <dbReference type="ARBA" id="ARBA00022692"/>
    </source>
</evidence>
<proteinExistence type="inferred from homology"/>
<evidence type="ECO:0000313" key="14">
    <source>
        <dbReference type="Proteomes" id="UP001487740"/>
    </source>
</evidence>
<keyword evidence="7 11" id="KW-0333">Golgi apparatus</keyword>
<feature type="domain" description="Ricin B lectin" evidence="12">
    <location>
        <begin position="485"/>
        <end position="609"/>
    </location>
</feature>
<comment type="cofactor">
    <cofactor evidence="11">
        <name>Mn(2+)</name>
        <dbReference type="ChEBI" id="CHEBI:29035"/>
    </cofactor>
</comment>
<keyword evidence="10" id="KW-0325">Glycoprotein</keyword>
<dbReference type="SUPFAM" id="SSF53448">
    <property type="entry name" value="Nucleotide-diphospho-sugar transferases"/>
    <property type="match status" value="1"/>
</dbReference>
<keyword evidence="6 11" id="KW-1133">Transmembrane helix</keyword>
<evidence type="ECO:0000256" key="11">
    <source>
        <dbReference type="RuleBase" id="RU361242"/>
    </source>
</evidence>
<dbReference type="Pfam" id="PF00652">
    <property type="entry name" value="Ricin_B_lectin"/>
    <property type="match status" value="1"/>
</dbReference>
<feature type="transmembrane region" description="Helical" evidence="11">
    <location>
        <begin position="12"/>
        <end position="30"/>
    </location>
</feature>
<evidence type="ECO:0000256" key="7">
    <source>
        <dbReference type="ARBA" id="ARBA00023034"/>
    </source>
</evidence>
<dbReference type="PANTHER" id="PTHR11675:SF134">
    <property type="entry name" value="N-ACETYLGALACTOSAMINYLTRANSFERASE 4-RELATED"/>
    <property type="match status" value="1"/>
</dbReference>
<evidence type="ECO:0000256" key="2">
    <source>
        <dbReference type="ARBA" id="ARBA00005680"/>
    </source>
</evidence>
<dbReference type="InterPro" id="IPR029044">
    <property type="entry name" value="Nucleotide-diphossugar_trans"/>
</dbReference>
<dbReference type="CDD" id="cd02510">
    <property type="entry name" value="pp-GalNAc-T"/>
    <property type="match status" value="1"/>
</dbReference>
<dbReference type="InterPro" id="IPR035992">
    <property type="entry name" value="Ricin_B-like_lectins"/>
</dbReference>
<evidence type="ECO:0000256" key="9">
    <source>
        <dbReference type="ARBA" id="ARBA00023157"/>
    </source>
</evidence>
<gene>
    <name evidence="13" type="ORF">O3P69_003614</name>
</gene>